<protein>
    <submittedName>
        <fullName evidence="5">PAS domain-containing protein</fullName>
    </submittedName>
</protein>
<accession>A0A921E147</accession>
<dbReference type="InterPro" id="IPR000014">
    <property type="entry name" value="PAS"/>
</dbReference>
<dbReference type="EMBL" id="DYYG01000019">
    <property type="protein sequence ID" value="HJE23374.1"/>
    <property type="molecule type" value="Genomic_DNA"/>
</dbReference>
<gene>
    <name evidence="5" type="ORF">K8W01_06910</name>
</gene>
<reference evidence="5" key="2">
    <citation type="submission" date="2021-09" db="EMBL/GenBank/DDBJ databases">
        <authorList>
            <person name="Gilroy R."/>
        </authorList>
    </citation>
    <scope>NUCLEOTIDE SEQUENCE</scope>
    <source>
        <strain evidence="5">316</strain>
    </source>
</reference>
<reference evidence="5" key="1">
    <citation type="journal article" date="2021" name="PeerJ">
        <title>Extensive microbial diversity within the chicken gut microbiome revealed by metagenomics and culture.</title>
        <authorList>
            <person name="Gilroy R."/>
            <person name="Ravi A."/>
            <person name="Getino M."/>
            <person name="Pursley I."/>
            <person name="Horton D.L."/>
            <person name="Alikhan N.F."/>
            <person name="Baker D."/>
            <person name="Gharbi K."/>
            <person name="Hall N."/>
            <person name="Watson M."/>
            <person name="Adriaenssens E.M."/>
            <person name="Foster-Nyarko E."/>
            <person name="Jarju S."/>
            <person name="Secka A."/>
            <person name="Antonio M."/>
            <person name="Oren A."/>
            <person name="Chaudhuri R.R."/>
            <person name="La Ragione R."/>
            <person name="Hildebrand F."/>
            <person name="Pallen M.J."/>
        </authorList>
    </citation>
    <scope>NUCLEOTIDE SEQUENCE</scope>
    <source>
        <strain evidence="5">316</strain>
    </source>
</reference>
<sequence length="208" mass="22887">MVEQRSGTVGQVGAKESSVQVRQTSQVVPDDLRRYCEHGHIALALAGVSDDNPLLLVNEPFYKLTGYDAPEVVGRNCRLLQRNAENQEAREKIHAFLEDDRVGAVRTTILNFRKDGRPFVNLLYMSKLRALSGEVRFLFASQFDVSRSQPELLTAYDAELSRTLARLRPTLAESGIVIEGSLKAIANSVATVAQAKLTLADLDGTGFP</sequence>
<name>A0A921E147_9HYPH</name>
<evidence type="ECO:0000256" key="1">
    <source>
        <dbReference type="ARBA" id="ARBA00022630"/>
    </source>
</evidence>
<keyword evidence="3" id="KW-0157">Chromophore</keyword>
<evidence type="ECO:0000256" key="3">
    <source>
        <dbReference type="ARBA" id="ARBA00022991"/>
    </source>
</evidence>
<proteinExistence type="predicted"/>
<dbReference type="Pfam" id="PF13426">
    <property type="entry name" value="PAS_9"/>
    <property type="match status" value="1"/>
</dbReference>
<evidence type="ECO:0000259" key="4">
    <source>
        <dbReference type="PROSITE" id="PS50112"/>
    </source>
</evidence>
<comment type="caution">
    <text evidence="5">The sequence shown here is derived from an EMBL/GenBank/DDBJ whole genome shotgun (WGS) entry which is preliminary data.</text>
</comment>
<dbReference type="InterPro" id="IPR035965">
    <property type="entry name" value="PAS-like_dom_sf"/>
</dbReference>
<dbReference type="PANTHER" id="PTHR47429:SF2">
    <property type="entry name" value="PROTEIN TWIN LOV 1"/>
    <property type="match status" value="1"/>
</dbReference>
<dbReference type="NCBIfam" id="TIGR00229">
    <property type="entry name" value="sensory_box"/>
    <property type="match status" value="1"/>
</dbReference>
<dbReference type="SUPFAM" id="SSF55785">
    <property type="entry name" value="PYP-like sensor domain (PAS domain)"/>
    <property type="match status" value="1"/>
</dbReference>
<evidence type="ECO:0000313" key="5">
    <source>
        <dbReference type="EMBL" id="HJE23374.1"/>
    </source>
</evidence>
<evidence type="ECO:0000313" key="6">
    <source>
        <dbReference type="Proteomes" id="UP000742631"/>
    </source>
</evidence>
<dbReference type="PANTHER" id="PTHR47429">
    <property type="entry name" value="PROTEIN TWIN LOV 1"/>
    <property type="match status" value="1"/>
</dbReference>
<keyword evidence="2" id="KW-0288">FMN</keyword>
<keyword evidence="1" id="KW-0285">Flavoprotein</keyword>
<dbReference type="Proteomes" id="UP000742631">
    <property type="component" value="Unassembled WGS sequence"/>
</dbReference>
<organism evidence="5 6">
    <name type="scientific">Methylorubrum populi</name>
    <dbReference type="NCBI Taxonomy" id="223967"/>
    <lineage>
        <taxon>Bacteria</taxon>
        <taxon>Pseudomonadati</taxon>
        <taxon>Pseudomonadota</taxon>
        <taxon>Alphaproteobacteria</taxon>
        <taxon>Hyphomicrobiales</taxon>
        <taxon>Methylobacteriaceae</taxon>
        <taxon>Methylorubrum</taxon>
    </lineage>
</organism>
<dbReference type="Gene3D" id="3.30.450.20">
    <property type="entry name" value="PAS domain"/>
    <property type="match status" value="1"/>
</dbReference>
<dbReference type="PROSITE" id="PS50112">
    <property type="entry name" value="PAS"/>
    <property type="match status" value="1"/>
</dbReference>
<evidence type="ECO:0000256" key="2">
    <source>
        <dbReference type="ARBA" id="ARBA00022643"/>
    </source>
</evidence>
<dbReference type="AlphaFoldDB" id="A0A921E147"/>
<feature type="domain" description="PAS" evidence="4">
    <location>
        <begin position="48"/>
        <end position="100"/>
    </location>
</feature>